<name>A0A841AQT9_9MICO</name>
<evidence type="ECO:0008006" key="3">
    <source>
        <dbReference type="Google" id="ProtNLM"/>
    </source>
</evidence>
<dbReference type="AlphaFoldDB" id="A0A841AQT9"/>
<accession>A0A841AQT9</accession>
<comment type="caution">
    <text evidence="1">The sequence shown here is derived from an EMBL/GenBank/DDBJ whole genome shotgun (WGS) entry which is preliminary data.</text>
</comment>
<dbReference type="RefSeq" id="WP_184237133.1">
    <property type="nucleotide sequence ID" value="NZ_JACHMJ010000001.1"/>
</dbReference>
<proteinExistence type="predicted"/>
<reference evidence="1 2" key="1">
    <citation type="submission" date="2020-08" db="EMBL/GenBank/DDBJ databases">
        <title>Sequencing the genomes of 1000 actinobacteria strains.</title>
        <authorList>
            <person name="Klenk H.-P."/>
        </authorList>
    </citation>
    <scope>NUCLEOTIDE SEQUENCE [LARGE SCALE GENOMIC DNA]</scope>
    <source>
        <strain evidence="1 2">DSM 105784</strain>
    </source>
</reference>
<dbReference type="EMBL" id="JACHMJ010000001">
    <property type="protein sequence ID" value="MBB5843789.1"/>
    <property type="molecule type" value="Genomic_DNA"/>
</dbReference>
<protein>
    <recommendedName>
        <fullName evidence="3">SatD family protein</fullName>
    </recommendedName>
</protein>
<sequence>MDSSPPLTAVIIDISKSRSHADRAALQREIETAFGRVNSEVPALQPIAPTVSDEFQAVYADLALTLRATLLARLVLPEGIECRFGIGRGDVVIVGSGVVGAVQDGSAWWTARKAIDEARQHQYSKLGFVRTWYNAESPEDALVNAYLLARDQIVGGMNPRARRLLLGQLLGSTQAQLALDEGISQSAVSQNLSRSGANAIVAGAALIAKDAR</sequence>
<organism evidence="1 2">
    <name type="scientific">Conyzicola lurida</name>
    <dbReference type="NCBI Taxonomy" id="1172621"/>
    <lineage>
        <taxon>Bacteria</taxon>
        <taxon>Bacillati</taxon>
        <taxon>Actinomycetota</taxon>
        <taxon>Actinomycetes</taxon>
        <taxon>Micrococcales</taxon>
        <taxon>Microbacteriaceae</taxon>
        <taxon>Conyzicola</taxon>
    </lineage>
</organism>
<evidence type="ECO:0000313" key="2">
    <source>
        <dbReference type="Proteomes" id="UP000536685"/>
    </source>
</evidence>
<keyword evidence="2" id="KW-1185">Reference proteome</keyword>
<dbReference type="InterPro" id="IPR032580">
    <property type="entry name" value="SatD"/>
</dbReference>
<dbReference type="Proteomes" id="UP000536685">
    <property type="component" value="Unassembled WGS sequence"/>
</dbReference>
<gene>
    <name evidence="1" type="ORF">HD599_002112</name>
</gene>
<dbReference type="Pfam" id="PF16264">
    <property type="entry name" value="SatD"/>
    <property type="match status" value="1"/>
</dbReference>
<evidence type="ECO:0000313" key="1">
    <source>
        <dbReference type="EMBL" id="MBB5843789.1"/>
    </source>
</evidence>